<proteinExistence type="predicted"/>
<keyword evidence="4" id="KW-1185">Reference proteome</keyword>
<dbReference type="EMBL" id="JBBUKT010000003">
    <property type="protein sequence ID" value="MEK7950533.1"/>
    <property type="molecule type" value="Genomic_DNA"/>
</dbReference>
<comment type="caution">
    <text evidence="3">The sequence shown here is derived from an EMBL/GenBank/DDBJ whole genome shotgun (WGS) entry which is preliminary data.</text>
</comment>
<name>A0ABU9AS42_9BACT</name>
<evidence type="ECO:0000313" key="3">
    <source>
        <dbReference type="EMBL" id="MEK7950533.1"/>
    </source>
</evidence>
<dbReference type="PANTHER" id="PTHR34351:SF1">
    <property type="entry name" value="SLR1927 PROTEIN"/>
    <property type="match status" value="1"/>
</dbReference>
<evidence type="ECO:0000313" key="4">
    <source>
        <dbReference type="Proteomes" id="UP001371305"/>
    </source>
</evidence>
<keyword evidence="1" id="KW-0812">Transmembrane</keyword>
<accession>A0ABU9AS42</accession>
<feature type="transmembrane region" description="Helical" evidence="1">
    <location>
        <begin position="66"/>
        <end position="86"/>
    </location>
</feature>
<dbReference type="Proteomes" id="UP001371305">
    <property type="component" value="Unassembled WGS sequence"/>
</dbReference>
<dbReference type="PANTHER" id="PTHR34351">
    <property type="entry name" value="SLR1927 PROTEIN-RELATED"/>
    <property type="match status" value="1"/>
</dbReference>
<feature type="transmembrane region" description="Helical" evidence="1">
    <location>
        <begin position="44"/>
        <end position="60"/>
    </location>
</feature>
<evidence type="ECO:0000256" key="1">
    <source>
        <dbReference type="SAM" id="Phobius"/>
    </source>
</evidence>
<keyword evidence="1" id="KW-0472">Membrane</keyword>
<evidence type="ECO:0000259" key="2">
    <source>
        <dbReference type="Pfam" id="PF01882"/>
    </source>
</evidence>
<dbReference type="RefSeq" id="WP_341404141.1">
    <property type="nucleotide sequence ID" value="NZ_JBBUKT010000003.1"/>
</dbReference>
<sequence>MPRTRPKPKPAKRWRLFPRNPVYQFYVRGTQLNHWFRRRVRPPGIALMILVVISAGAAAGNAETPVFQSFSLVCGLMMTALFLTLFRRASLEAVRDLPAHATAGLPVTYHVSLRNLRRRPLKRFQLQETPPDPRPDEATFRLSEEPGEKLRNVFDRKFAYYRWNWLYEKRLSFDGGRSPVVERLGASGQVAVTITPRRRGLVRLNDLRVLLPDPLGLFQRCVKASSPPTLLAVLPKRYPLPRFELPGSARFQPGGEATARHAGATGEFTGLRDYQSGDPLRLIHWKTWARTGKPVVKELEDTFFPRHGLILDTFPATGDDDLFEDAVSVAASFVVAVDAQESLIDLMFIAGRERVVTAGQGIARSETLLEVLAGVESSPVEDFDSLGKLVQRHSDDLAGCLCVFAGWSPSRAKLLQRLNRMGIETSAMVVVREKPGAIPRCHFLRSSELAADLMKLPRRL</sequence>
<dbReference type="InterPro" id="IPR002881">
    <property type="entry name" value="DUF58"/>
</dbReference>
<dbReference type="Pfam" id="PF01882">
    <property type="entry name" value="DUF58"/>
    <property type="match status" value="1"/>
</dbReference>
<feature type="domain" description="DUF58" evidence="2">
    <location>
        <begin position="271"/>
        <end position="376"/>
    </location>
</feature>
<keyword evidence="1" id="KW-1133">Transmembrane helix</keyword>
<protein>
    <submittedName>
        <fullName evidence="3">DUF58 domain-containing protein</fullName>
    </submittedName>
</protein>
<reference evidence="3 4" key="1">
    <citation type="submission" date="2024-04" db="EMBL/GenBank/DDBJ databases">
        <title>Luteolibacter sp. isolated from soil.</title>
        <authorList>
            <person name="An J."/>
        </authorList>
    </citation>
    <scope>NUCLEOTIDE SEQUENCE [LARGE SCALE GENOMIC DNA]</scope>
    <source>
        <strain evidence="3 4">Y139</strain>
    </source>
</reference>
<gene>
    <name evidence="3" type="ORF">WKV53_08505</name>
</gene>
<organism evidence="3 4">
    <name type="scientific">Luteolibacter soli</name>
    <dbReference type="NCBI Taxonomy" id="3135280"/>
    <lineage>
        <taxon>Bacteria</taxon>
        <taxon>Pseudomonadati</taxon>
        <taxon>Verrucomicrobiota</taxon>
        <taxon>Verrucomicrobiia</taxon>
        <taxon>Verrucomicrobiales</taxon>
        <taxon>Verrucomicrobiaceae</taxon>
        <taxon>Luteolibacter</taxon>
    </lineage>
</organism>